<evidence type="ECO:0000313" key="3">
    <source>
        <dbReference type="Proteomes" id="UP000283672"/>
    </source>
</evidence>
<evidence type="ECO:0000313" key="2">
    <source>
        <dbReference type="EMBL" id="RHL39903.1"/>
    </source>
</evidence>
<accession>A0AA92WN55</accession>
<dbReference type="Pfam" id="PF13201">
    <property type="entry name" value="PCMD"/>
    <property type="match status" value="1"/>
</dbReference>
<keyword evidence="2" id="KW-0624">Polysaccharide degradation</keyword>
<feature type="domain" description="Putative carbohydrate metabolism" evidence="1">
    <location>
        <begin position="126"/>
        <end position="369"/>
    </location>
</feature>
<dbReference type="EMBL" id="QROP01000011">
    <property type="protein sequence ID" value="RHL39903.1"/>
    <property type="molecule type" value="Genomic_DNA"/>
</dbReference>
<keyword evidence="2" id="KW-0858">Xylan degradation</keyword>
<keyword evidence="2" id="KW-0378">Hydrolase</keyword>
<organism evidence="2 3">
    <name type="scientific">Segatella copri</name>
    <dbReference type="NCBI Taxonomy" id="165179"/>
    <lineage>
        <taxon>Bacteria</taxon>
        <taxon>Pseudomonadati</taxon>
        <taxon>Bacteroidota</taxon>
        <taxon>Bacteroidia</taxon>
        <taxon>Bacteroidales</taxon>
        <taxon>Prevotellaceae</taxon>
        <taxon>Segatella</taxon>
    </lineage>
</organism>
<sequence>MSCITTLSSCFKEEPLNAECDIEQAFVATNGQWENCFLNATDTLKNVMSTDQEISFLVKRGTDLSHFAPKFNLTPGATLSPANGSEQDFTNGPVIYTVTSEDGSWKRQYKVRFTFPPIIYEEMKYDFENYFLNENKPIHRYYVWSDKNDDGTLANNWATGNPGFNMSKGSAKPDEYPTVPVKEGYDGACVKLTTCDTGSFGSMAKMPIAAGNLFIGKFDATQALKDAMKATQFGVPVSFKPTRFSGYYKYKRGDVFTNRQKKVVEGKKDYGTIYAVFYDNHDEEGNSVVLYGDNVQTSPQVVALAIVPDIDDTPEWTHFDIDFIYKKEVDVQKLKNMGYSMAIVSSSSVEGASFMGAIGSTLWVDKFRITCEKE</sequence>
<keyword evidence="2" id="KW-0326">Glycosidase</keyword>
<proteinExistence type="predicted"/>
<dbReference type="GO" id="GO:0045493">
    <property type="term" value="P:xylan catabolic process"/>
    <property type="evidence" value="ECO:0007669"/>
    <property type="project" value="UniProtKB-KW"/>
</dbReference>
<comment type="caution">
    <text evidence="2">The sequence shown here is derived from an EMBL/GenBank/DDBJ whole genome shotgun (WGS) entry which is preliminary data.</text>
</comment>
<dbReference type="Proteomes" id="UP000283672">
    <property type="component" value="Unassembled WGS sequence"/>
</dbReference>
<dbReference type="InterPro" id="IPR038653">
    <property type="entry name" value="Put_CMD_sf"/>
</dbReference>
<name>A0AA92WN55_9BACT</name>
<keyword evidence="2" id="KW-0119">Carbohydrate metabolism</keyword>
<gene>
    <name evidence="2" type="ORF">DW026_06185</name>
</gene>
<protein>
    <submittedName>
        <fullName evidence="2">Glycoside hydrolase xylanase</fullName>
    </submittedName>
</protein>
<evidence type="ECO:0000259" key="1">
    <source>
        <dbReference type="Pfam" id="PF13201"/>
    </source>
</evidence>
<dbReference type="GO" id="GO:0016798">
    <property type="term" value="F:hydrolase activity, acting on glycosyl bonds"/>
    <property type="evidence" value="ECO:0007669"/>
    <property type="project" value="UniProtKB-KW"/>
</dbReference>
<reference evidence="2 3" key="1">
    <citation type="submission" date="2018-08" db="EMBL/GenBank/DDBJ databases">
        <title>A genome reference for cultivated species of the human gut microbiota.</title>
        <authorList>
            <person name="Zou Y."/>
            <person name="Xue W."/>
            <person name="Luo G."/>
        </authorList>
    </citation>
    <scope>NUCLEOTIDE SEQUENCE [LARGE SCALE GENOMIC DNA]</scope>
    <source>
        <strain evidence="2 3">AF38-11</strain>
    </source>
</reference>
<dbReference type="Gene3D" id="2.60.120.890">
    <property type="entry name" value="BT2081, beta-jelly-roll domain"/>
    <property type="match status" value="1"/>
</dbReference>
<dbReference type="Gene3D" id="2.60.40.2340">
    <property type="match status" value="1"/>
</dbReference>
<dbReference type="AlphaFoldDB" id="A0AA92WN55"/>
<dbReference type="InterPro" id="IPR025112">
    <property type="entry name" value="PCMD"/>
</dbReference>